<organism evidence="2 3">
    <name type="scientific">Devosia soli</name>
    <dbReference type="NCBI Taxonomy" id="361041"/>
    <lineage>
        <taxon>Bacteria</taxon>
        <taxon>Pseudomonadati</taxon>
        <taxon>Pseudomonadota</taxon>
        <taxon>Alphaproteobacteria</taxon>
        <taxon>Hyphomicrobiales</taxon>
        <taxon>Devosiaceae</taxon>
        <taxon>Devosia</taxon>
    </lineage>
</organism>
<dbReference type="AlphaFoldDB" id="A0A0F5L3F7"/>
<dbReference type="STRING" id="361041.VW35_18490"/>
<dbReference type="RefSeq" id="WP_046144516.1">
    <property type="nucleotide sequence ID" value="NZ_LAJG01000042.1"/>
</dbReference>
<reference evidence="2 3" key="1">
    <citation type="submission" date="2015-03" db="EMBL/GenBank/DDBJ databases">
        <authorList>
            <person name="Hassan Y.I."/>
            <person name="Lepp D."/>
            <person name="Zhou T."/>
        </authorList>
    </citation>
    <scope>NUCLEOTIDE SEQUENCE [LARGE SCALE GENOMIC DNA]</scope>
    <source>
        <strain evidence="2 3">GH2-10</strain>
    </source>
</reference>
<dbReference type="EMBL" id="LAJG01000042">
    <property type="protein sequence ID" value="KKB76734.1"/>
    <property type="molecule type" value="Genomic_DNA"/>
</dbReference>
<keyword evidence="1" id="KW-0175">Coiled coil</keyword>
<proteinExistence type="predicted"/>
<gene>
    <name evidence="2" type="ORF">VW35_18490</name>
</gene>
<dbReference type="Proteomes" id="UP000033514">
    <property type="component" value="Unassembled WGS sequence"/>
</dbReference>
<evidence type="ECO:0000313" key="3">
    <source>
        <dbReference type="Proteomes" id="UP000033514"/>
    </source>
</evidence>
<name>A0A0F5L3F7_9HYPH</name>
<accession>A0A0F5L3F7</accession>
<dbReference type="OrthoDB" id="247330at2"/>
<evidence type="ECO:0000256" key="1">
    <source>
        <dbReference type="SAM" id="Coils"/>
    </source>
</evidence>
<keyword evidence="3" id="KW-1185">Reference proteome</keyword>
<dbReference type="PATRIC" id="fig|361041.3.peg.3112"/>
<sequence length="405" mass="45470">MTDQVTTAPQSTSSVVTERPLQYLDKAVNAIRDLGIWPEQQGEQPITGLLSQITELDQTRVILIGRTLSQASAFNEVVREQVAAMKIGERYEEITKGFDSIRDDAKMLVDQLADNKLDMMERVSNVWMKVSRGDIATRFNSIRDTYLAVTKDTKDQIDREQIILEAYRDFRGALKQAEVMALEVLHTAEQRLEEKKNVLQKSADELAAYAGTVPADRARLEMARDERLREMQNEEKRYQIAKDLSDNLTISYNTSEVVMARLMQTTNAKERVYQQSISFFSTNETVLTALSASFTGMFGLNESTQTLNAMKEGMSKSLETLSEIGDKVQEEAVKAGYGPTVRADAVKKLVDSVVNFQEKSRTIINEMRLASTKNSAEIRDAVEDGKRRLATLAAEGNALLLETKN</sequence>
<protein>
    <submittedName>
        <fullName evidence="2">Cell surface protein</fullName>
    </submittedName>
</protein>
<evidence type="ECO:0000313" key="2">
    <source>
        <dbReference type="EMBL" id="KKB76734.1"/>
    </source>
</evidence>
<feature type="coiled-coil region" evidence="1">
    <location>
        <begin position="185"/>
        <end position="237"/>
    </location>
</feature>
<comment type="caution">
    <text evidence="2">The sequence shown here is derived from an EMBL/GenBank/DDBJ whole genome shotgun (WGS) entry which is preliminary data.</text>
</comment>